<feature type="transmembrane region" description="Helical" evidence="1">
    <location>
        <begin position="48"/>
        <end position="67"/>
    </location>
</feature>
<dbReference type="Proteomes" id="UP000294597">
    <property type="component" value="Unassembled WGS sequence"/>
</dbReference>
<evidence type="ECO:0000313" key="3">
    <source>
        <dbReference type="Proteomes" id="UP000294597"/>
    </source>
</evidence>
<feature type="transmembrane region" description="Helical" evidence="1">
    <location>
        <begin position="137"/>
        <end position="162"/>
    </location>
</feature>
<feature type="transmembrane region" description="Helical" evidence="1">
    <location>
        <begin position="273"/>
        <end position="292"/>
    </location>
</feature>
<feature type="transmembrane region" description="Helical" evidence="1">
    <location>
        <begin position="79"/>
        <end position="99"/>
    </location>
</feature>
<feature type="transmembrane region" description="Helical" evidence="1">
    <location>
        <begin position="312"/>
        <end position="334"/>
    </location>
</feature>
<feature type="transmembrane region" description="Helical" evidence="1">
    <location>
        <begin position="182"/>
        <end position="202"/>
    </location>
</feature>
<accession>A0A4R5CZ75</accession>
<proteinExistence type="predicted"/>
<keyword evidence="3" id="KW-1185">Reference proteome</keyword>
<evidence type="ECO:0000256" key="1">
    <source>
        <dbReference type="SAM" id="Phobius"/>
    </source>
</evidence>
<feature type="transmembrane region" description="Helical" evidence="1">
    <location>
        <begin position="214"/>
        <end position="232"/>
    </location>
</feature>
<feature type="transmembrane region" description="Helical" evidence="1">
    <location>
        <begin position="7"/>
        <end position="28"/>
    </location>
</feature>
<keyword evidence="1" id="KW-1133">Transmembrane helix</keyword>
<dbReference type="EMBL" id="SMFO01000001">
    <property type="protein sequence ID" value="TDE06199.1"/>
    <property type="molecule type" value="Genomic_DNA"/>
</dbReference>
<feature type="transmembrane region" description="Helical" evidence="1">
    <location>
        <begin position="238"/>
        <end position="261"/>
    </location>
</feature>
<feature type="transmembrane region" description="Helical" evidence="1">
    <location>
        <begin position="346"/>
        <end position="375"/>
    </location>
</feature>
<keyword evidence="1" id="KW-0812">Transmembrane</keyword>
<dbReference type="AlphaFoldDB" id="A0A4R5CZ75"/>
<feature type="transmembrane region" description="Helical" evidence="1">
    <location>
        <begin position="381"/>
        <end position="401"/>
    </location>
</feature>
<feature type="transmembrane region" description="Helical" evidence="1">
    <location>
        <begin position="105"/>
        <end position="125"/>
    </location>
</feature>
<protein>
    <submittedName>
        <fullName evidence="2">Uncharacterized protein</fullName>
    </submittedName>
</protein>
<gene>
    <name evidence="2" type="ORF">E0F98_00850</name>
</gene>
<sequence>MKLDIKFWLKFSLINLCIVALLGVVMRYKIGFEFPYFNQKNILHSHSHFAFSGWITHTLMTLMVYYLQDKIANFKIHKYKTILIVNLICSYGMLVFFVLQGYAMISIFFSTASILVSYAFGYFYIKDLKKLDSDLVAINWFKAAAIFNIISSFGTFYLAYMMASKNVIQDLYLSSIYYFLHFQYNGWFFFACMGLFFAFLKLKKSDHSFYNTSFKLFAIACVPAYILSILWLKIPLWVYAITAIAAIVQVFAWFKLLLILIRSQKDFIKNSVPLLRYILVFVCVALSIKFILQLGSTAPFLSQLAFGFRPIVIAYLHLILLAVISLFLLFYIYENHLLFLNKNIKIGLLLFTIGVFLNELVLATQGIAAFSYTLIPYVNELLFVIALLLLFGIGLTTYFSIKKVKISPPL</sequence>
<keyword evidence="1" id="KW-0472">Membrane</keyword>
<comment type="caution">
    <text evidence="2">The sequence shown here is derived from an EMBL/GenBank/DDBJ whole genome shotgun (WGS) entry which is preliminary data.</text>
</comment>
<name>A0A4R5CZ75_9FLAO</name>
<evidence type="ECO:0000313" key="2">
    <source>
        <dbReference type="EMBL" id="TDE06199.1"/>
    </source>
</evidence>
<dbReference type="RefSeq" id="WP_132108280.1">
    <property type="nucleotide sequence ID" value="NZ_SMFO01000001.1"/>
</dbReference>
<reference evidence="2 3" key="1">
    <citation type="submission" date="2019-03" db="EMBL/GenBank/DDBJ databases">
        <title>Flavobacterium TSA-D2 sp. nov., isolated from arctic soil.</title>
        <authorList>
            <person name="Chaudhary D.K."/>
        </authorList>
    </citation>
    <scope>NUCLEOTIDE SEQUENCE [LARGE SCALE GENOMIC DNA]</scope>
    <source>
        <strain evidence="2 3">TSA-D2</strain>
    </source>
</reference>
<organism evidence="2 3">
    <name type="scientific">Flavobacterium hiemivividum</name>
    <dbReference type="NCBI Taxonomy" id="2541734"/>
    <lineage>
        <taxon>Bacteria</taxon>
        <taxon>Pseudomonadati</taxon>
        <taxon>Bacteroidota</taxon>
        <taxon>Flavobacteriia</taxon>
        <taxon>Flavobacteriales</taxon>
        <taxon>Flavobacteriaceae</taxon>
        <taxon>Flavobacterium</taxon>
    </lineage>
</organism>